<comment type="caution">
    <text evidence="1">The sequence shown here is derived from an EMBL/GenBank/DDBJ whole genome shotgun (WGS) entry which is preliminary data.</text>
</comment>
<dbReference type="PATRIC" id="fig|1353533.3.peg.3281"/>
<proteinExistence type="predicted"/>
<dbReference type="Proteomes" id="UP000017820">
    <property type="component" value="Unassembled WGS sequence"/>
</dbReference>
<evidence type="ECO:0000313" key="1">
    <source>
        <dbReference type="EMBL" id="ESP92518.1"/>
    </source>
</evidence>
<dbReference type="EMBL" id="AUSV01000051">
    <property type="protein sequence ID" value="ESP92518.1"/>
    <property type="molecule type" value="Genomic_DNA"/>
</dbReference>
<dbReference type="Pfam" id="PF06629">
    <property type="entry name" value="MipA"/>
    <property type="match status" value="1"/>
</dbReference>
<sequence length="287" mass="31959">MDSKFKWLSASLVLVSLSWMPSVYGKTAPSFWDGFANKREAGGFLSLGIGASYGGGLLSNIATRPLININGNYYFENGLFVEVPGSDSKFEPDWAMGYNLYNTNEWEFDLIFSSAHSHMTYYGYLEGNFAGYSDDRDLTGYVGLRATGAIGQYQIQTILAPKADNSEYDGGAYASLWVARSWQVKNWNYYASIGFQYRNSNMLNYYYGVPYKSSRVAPYEASGGVNTLLKLGFTKPISESWVVDGSIGFTDYASSIDKSPYSIDALKYVSNRSKLGRNVNITLSYVF</sequence>
<reference evidence="1 2" key="1">
    <citation type="submission" date="2013-07" db="EMBL/GenBank/DDBJ databases">
        <title>Draft genome sequence of Pseudoalteromonas luteoviolacea 2ta16.</title>
        <authorList>
            <person name="Allen E.E."/>
            <person name="Azam F."/>
            <person name="Podell S."/>
        </authorList>
    </citation>
    <scope>NUCLEOTIDE SEQUENCE [LARGE SCALE GENOMIC DNA]</scope>
    <source>
        <strain evidence="1 2">2ta16</strain>
    </source>
</reference>
<dbReference type="AlphaFoldDB" id="V4HRX3"/>
<name>V4HRX3_PSEL2</name>
<dbReference type="RefSeq" id="WP_023400149.1">
    <property type="nucleotide sequence ID" value="NZ_AUSV01000051.1"/>
</dbReference>
<dbReference type="InterPro" id="IPR010583">
    <property type="entry name" value="MipA"/>
</dbReference>
<gene>
    <name evidence="1" type="ORF">PL2TA16_04327</name>
</gene>
<organism evidence="1 2">
    <name type="scientific">Pseudoalteromonas luteoviolacea (strain 2ta16)</name>
    <dbReference type="NCBI Taxonomy" id="1353533"/>
    <lineage>
        <taxon>Bacteria</taxon>
        <taxon>Pseudomonadati</taxon>
        <taxon>Pseudomonadota</taxon>
        <taxon>Gammaproteobacteria</taxon>
        <taxon>Alteromonadales</taxon>
        <taxon>Pseudoalteromonadaceae</taxon>
        <taxon>Pseudoalteromonas</taxon>
    </lineage>
</organism>
<accession>V4HRX3</accession>
<evidence type="ECO:0000313" key="2">
    <source>
        <dbReference type="Proteomes" id="UP000017820"/>
    </source>
</evidence>
<protein>
    <submittedName>
        <fullName evidence="1">Outer membrane protein V</fullName>
    </submittedName>
</protein>